<dbReference type="InterPro" id="IPR023352">
    <property type="entry name" value="MAPEG-like_dom_sf"/>
</dbReference>
<name>A0A443QAQ3_9ACAR</name>
<sequence>MIPLMSWSFFIGRLAFMIGYPLHREFGFLLSFLPNTAALFYCVYKFIFIEIAFEIFTVF</sequence>
<evidence type="ECO:0000313" key="2">
    <source>
        <dbReference type="EMBL" id="RWS00258.1"/>
    </source>
</evidence>
<evidence type="ECO:0000313" key="4">
    <source>
        <dbReference type="Proteomes" id="UP000285301"/>
    </source>
</evidence>
<keyword evidence="4" id="KW-1185">Reference proteome</keyword>
<accession>A0A443QAQ3</accession>
<dbReference type="SUPFAM" id="SSF161084">
    <property type="entry name" value="MAPEG domain-like"/>
    <property type="match status" value="1"/>
</dbReference>
<organism evidence="1 4">
    <name type="scientific">Dinothrombium tinctorium</name>
    <dbReference type="NCBI Taxonomy" id="1965070"/>
    <lineage>
        <taxon>Eukaryota</taxon>
        <taxon>Metazoa</taxon>
        <taxon>Ecdysozoa</taxon>
        <taxon>Arthropoda</taxon>
        <taxon>Chelicerata</taxon>
        <taxon>Arachnida</taxon>
        <taxon>Acari</taxon>
        <taxon>Acariformes</taxon>
        <taxon>Trombidiformes</taxon>
        <taxon>Prostigmata</taxon>
        <taxon>Anystina</taxon>
        <taxon>Parasitengona</taxon>
        <taxon>Trombidioidea</taxon>
        <taxon>Trombidiidae</taxon>
        <taxon>Dinothrombium</taxon>
    </lineage>
</organism>
<evidence type="ECO:0000313" key="3">
    <source>
        <dbReference type="EMBL" id="RWS02066.1"/>
    </source>
</evidence>
<dbReference type="Proteomes" id="UP000285301">
    <property type="component" value="Unassembled WGS sequence"/>
</dbReference>
<comment type="caution">
    <text evidence="1">The sequence shown here is derived from an EMBL/GenBank/DDBJ whole genome shotgun (WGS) entry which is preliminary data.</text>
</comment>
<gene>
    <name evidence="2" type="ORF">B4U79_00369</name>
    <name evidence="1" type="ORF">B4U79_09128</name>
    <name evidence="3" type="ORF">B4U79_11068</name>
</gene>
<dbReference type="EMBL" id="NCKU01008209">
    <property type="protein sequence ID" value="RWS02066.1"/>
    <property type="molecule type" value="Genomic_DNA"/>
</dbReference>
<proteinExistence type="predicted"/>
<dbReference type="AlphaFoldDB" id="A0A443QAQ3"/>
<dbReference type="OrthoDB" id="8887147at2759"/>
<protein>
    <submittedName>
        <fullName evidence="1">Uncharacterized protein</fullName>
    </submittedName>
</protein>
<dbReference type="EMBL" id="NCKU01012323">
    <property type="protein sequence ID" value="RWS00113.1"/>
    <property type="molecule type" value="Genomic_DNA"/>
</dbReference>
<dbReference type="EMBL" id="NCKU01011929">
    <property type="protein sequence ID" value="RWS00258.1"/>
    <property type="molecule type" value="Genomic_DNA"/>
</dbReference>
<reference evidence="1 4" key="1">
    <citation type="journal article" date="2018" name="Gigascience">
        <title>Genomes of trombidid mites reveal novel predicted allergens and laterally-transferred genes associated with secondary metabolism.</title>
        <authorList>
            <person name="Dong X."/>
            <person name="Chaisiri K."/>
            <person name="Xia D."/>
            <person name="Armstrong S.D."/>
            <person name="Fang Y."/>
            <person name="Donnelly M.J."/>
            <person name="Kadowaki T."/>
            <person name="McGarry J.W."/>
            <person name="Darby A.C."/>
            <person name="Makepeace B.L."/>
        </authorList>
    </citation>
    <scope>NUCLEOTIDE SEQUENCE [LARGE SCALE GENOMIC DNA]</scope>
    <source>
        <strain evidence="1">UoL-WK</strain>
    </source>
</reference>
<reference evidence="1" key="2">
    <citation type="submission" date="2018-11" db="EMBL/GenBank/DDBJ databases">
        <title>Trombidioid mite genomics.</title>
        <authorList>
            <person name="Dong X."/>
        </authorList>
    </citation>
    <scope>NUCLEOTIDE SEQUENCE</scope>
    <source>
        <strain evidence="1">UoL-WK</strain>
    </source>
</reference>
<evidence type="ECO:0000313" key="1">
    <source>
        <dbReference type="EMBL" id="RWS00113.1"/>
    </source>
</evidence>